<evidence type="ECO:0000256" key="1">
    <source>
        <dbReference type="ARBA" id="ARBA00001962"/>
    </source>
</evidence>
<evidence type="ECO:0000256" key="4">
    <source>
        <dbReference type="ARBA" id="ARBA00023004"/>
    </source>
</evidence>
<dbReference type="Proteomes" id="UP001479436">
    <property type="component" value="Unassembled WGS sequence"/>
</dbReference>
<evidence type="ECO:0000256" key="3">
    <source>
        <dbReference type="ARBA" id="ARBA00022723"/>
    </source>
</evidence>
<evidence type="ECO:0000256" key="2">
    <source>
        <dbReference type="ARBA" id="ARBA00005830"/>
    </source>
</evidence>
<accession>A0ABR2WMQ4</accession>
<dbReference type="EMBL" id="JASJQH010000825">
    <property type="protein sequence ID" value="KAK9762810.1"/>
    <property type="molecule type" value="Genomic_DNA"/>
</dbReference>
<comment type="similarity">
    <text evidence="2">Belongs to the PhyH family.</text>
</comment>
<keyword evidence="6" id="KW-1185">Reference proteome</keyword>
<comment type="caution">
    <text evidence="5">The sequence shown here is derived from an EMBL/GenBank/DDBJ whole genome shotgun (WGS) entry which is preliminary data.</text>
</comment>
<gene>
    <name evidence="5" type="ORF">K7432_011104</name>
</gene>
<keyword evidence="4" id="KW-0408">Iron</keyword>
<reference evidence="5 6" key="1">
    <citation type="submission" date="2023-04" db="EMBL/GenBank/DDBJ databases">
        <title>Genome of Basidiobolus ranarum AG-B5.</title>
        <authorList>
            <person name="Stajich J.E."/>
            <person name="Carter-House D."/>
            <person name="Gryganskyi A."/>
        </authorList>
    </citation>
    <scope>NUCLEOTIDE SEQUENCE [LARGE SCALE GENOMIC DNA]</scope>
    <source>
        <strain evidence="5 6">AG-B5</strain>
    </source>
</reference>
<dbReference type="PANTHER" id="PTHR20883">
    <property type="entry name" value="PHYTANOYL-COA DIOXYGENASE DOMAIN CONTAINING 1"/>
    <property type="match status" value="1"/>
</dbReference>
<proteinExistence type="inferred from homology"/>
<dbReference type="PANTHER" id="PTHR20883:SF15">
    <property type="entry name" value="PHYTANOYL-COA DIOXYGENASE DOMAIN-CONTAINING PROTEIN 1"/>
    <property type="match status" value="1"/>
</dbReference>
<dbReference type="SUPFAM" id="SSF51197">
    <property type="entry name" value="Clavaminate synthase-like"/>
    <property type="match status" value="1"/>
</dbReference>
<evidence type="ECO:0000313" key="5">
    <source>
        <dbReference type="EMBL" id="KAK9762810.1"/>
    </source>
</evidence>
<comment type="cofactor">
    <cofactor evidence="1">
        <name>Fe cation</name>
        <dbReference type="ChEBI" id="CHEBI:24875"/>
    </cofactor>
</comment>
<dbReference type="Pfam" id="PF05721">
    <property type="entry name" value="PhyH"/>
    <property type="match status" value="1"/>
</dbReference>
<dbReference type="Gene3D" id="2.60.120.620">
    <property type="entry name" value="q2cbj1_9rhob like domain"/>
    <property type="match status" value="1"/>
</dbReference>
<protein>
    <recommendedName>
        <fullName evidence="7">Phytanoyl-CoA dioxygenase</fullName>
    </recommendedName>
</protein>
<keyword evidence="3" id="KW-0479">Metal-binding</keyword>
<evidence type="ECO:0008006" key="7">
    <source>
        <dbReference type="Google" id="ProtNLM"/>
    </source>
</evidence>
<evidence type="ECO:0000313" key="6">
    <source>
        <dbReference type="Proteomes" id="UP001479436"/>
    </source>
</evidence>
<dbReference type="InterPro" id="IPR008775">
    <property type="entry name" value="Phytyl_CoA_dOase-like"/>
</dbReference>
<sequence length="291" mass="33231">MPSTAEFNFTPELKNKFEEDGYLVIPNFFTAEKAQELKDHADKLLHEFDLSGHPLTQFSTGEKNKHVGDDYFINSGDKIRFFFEEGAFDERGLLNRDKSKAVNKIGHGLHIHNPLFKSFTFDTRIQTIAKAFNFKQPVILQSMVILKQPYIGGKVPAHQDSEFLYTDPPTAKGFWFALENCTPQNGTLSFIPGSHKNTPLRRRFVRDMENGGTKFVGEGESLEFPEEQFVTESIERGSLDLLHGSVVHKSTPNLSEHSRYIYTFHIVDMSTEYSDLNWLQPSEGVPFTPLY</sequence>
<organism evidence="5 6">
    <name type="scientific">Basidiobolus ranarum</name>
    <dbReference type="NCBI Taxonomy" id="34480"/>
    <lineage>
        <taxon>Eukaryota</taxon>
        <taxon>Fungi</taxon>
        <taxon>Fungi incertae sedis</taxon>
        <taxon>Zoopagomycota</taxon>
        <taxon>Entomophthoromycotina</taxon>
        <taxon>Basidiobolomycetes</taxon>
        <taxon>Basidiobolales</taxon>
        <taxon>Basidiobolaceae</taxon>
        <taxon>Basidiobolus</taxon>
    </lineage>
</organism>
<name>A0ABR2WMQ4_9FUNG</name>